<name>A0A328PYW7_9EURY</name>
<proteinExistence type="predicted"/>
<dbReference type="AlphaFoldDB" id="A0A328PYW7"/>
<sequence>MVNKKDIIIRSNGEGRIFKIDPNNPESKYSLPINSILKQHYKYILNSMNKENLTLSDDEECMIFKEIVLIDKVVGFSTYKGADANNHNALILQYIYVIPEYRGNNLLVKDIIDTISLGSYVSIESPTRFMVESLINGGLASIFGDRFVISKIPFAAPIHNFTIKEKEYLKKEYNIPDPTGINRESSLYDLKYCAIVCPAFDGSNTAYNPEDDTTNSLEDGYVSDILGVDEKYFDVSENRNDGELYSNKYFKRVSGVIKKYNDDIDEFLS</sequence>
<dbReference type="Proteomes" id="UP000248557">
    <property type="component" value="Unassembled WGS sequence"/>
</dbReference>
<dbReference type="RefSeq" id="WP_011406398.1">
    <property type="nucleotide sequence ID" value="NZ_CATZXA010000083.1"/>
</dbReference>
<evidence type="ECO:0000313" key="1">
    <source>
        <dbReference type="EMBL" id="RAP03132.1"/>
    </source>
</evidence>
<gene>
    <name evidence="1" type="ORF">CA615_04005</name>
</gene>
<dbReference type="EMBL" id="NGJK01000043">
    <property type="protein sequence ID" value="RAP03132.1"/>
    <property type="molecule type" value="Genomic_DNA"/>
</dbReference>
<accession>A0A328PYW7</accession>
<comment type="caution">
    <text evidence="1">The sequence shown here is derived from an EMBL/GenBank/DDBJ whole genome shotgun (WGS) entry which is preliminary data.</text>
</comment>
<organism evidence="1 2">
    <name type="scientific">Methanosphaera stadtmanae</name>
    <dbReference type="NCBI Taxonomy" id="2317"/>
    <lineage>
        <taxon>Archaea</taxon>
        <taxon>Methanobacteriati</taxon>
        <taxon>Methanobacteriota</taxon>
        <taxon>Methanomada group</taxon>
        <taxon>Methanobacteria</taxon>
        <taxon>Methanobacteriales</taxon>
        <taxon>Methanobacteriaceae</taxon>
        <taxon>Methanosphaera</taxon>
    </lineage>
</organism>
<evidence type="ECO:0000313" key="2">
    <source>
        <dbReference type="Proteomes" id="UP000248557"/>
    </source>
</evidence>
<protein>
    <submittedName>
        <fullName evidence="1">Uncharacterized protein</fullName>
    </submittedName>
</protein>
<reference evidence="1 2" key="1">
    <citation type="submission" date="2017-05" db="EMBL/GenBank/DDBJ databases">
        <title>Host range expansion of the Methanosphaera genus to humans and monogastric animals involves recent and extensive reduction in genome content.</title>
        <authorList>
            <person name="Hoedt E.C."/>
            <person name="Volmer J.G."/>
            <person name="Parks D.H."/>
            <person name="Rosewarne C.P."/>
            <person name="Denman S.E."/>
            <person name="Mcsweeney C.S."/>
            <person name="O Cuiv P."/>
            <person name="Hugenholtz P."/>
            <person name="Tyson G.W."/>
            <person name="Morrison M."/>
        </authorList>
    </citation>
    <scope>NUCLEOTIDE SEQUENCE [LARGE SCALE GENOMIC DNA]</scope>
    <source>
        <strain evidence="1 2">PA5</strain>
    </source>
</reference>
<dbReference type="GeneID" id="3855768"/>